<gene>
    <name evidence="1" type="ORF">XENORESO_013972</name>
</gene>
<dbReference type="Proteomes" id="UP001444071">
    <property type="component" value="Unassembled WGS sequence"/>
</dbReference>
<sequence length="53" mass="6071">MEDIIRDVLCFVLVRYGDRTRSGWTLRCEVCVQAGQRQTVCAFYPRGDVAGLF</sequence>
<proteinExistence type="predicted"/>
<name>A0ABV0WSQ3_9TELE</name>
<protein>
    <submittedName>
        <fullName evidence="1">Uncharacterized protein</fullName>
    </submittedName>
</protein>
<organism evidence="1 2">
    <name type="scientific">Xenotaenia resolanae</name>
    <dbReference type="NCBI Taxonomy" id="208358"/>
    <lineage>
        <taxon>Eukaryota</taxon>
        <taxon>Metazoa</taxon>
        <taxon>Chordata</taxon>
        <taxon>Craniata</taxon>
        <taxon>Vertebrata</taxon>
        <taxon>Euteleostomi</taxon>
        <taxon>Actinopterygii</taxon>
        <taxon>Neopterygii</taxon>
        <taxon>Teleostei</taxon>
        <taxon>Neoteleostei</taxon>
        <taxon>Acanthomorphata</taxon>
        <taxon>Ovalentaria</taxon>
        <taxon>Atherinomorphae</taxon>
        <taxon>Cyprinodontiformes</taxon>
        <taxon>Goodeidae</taxon>
        <taxon>Xenotaenia</taxon>
    </lineage>
</organism>
<evidence type="ECO:0000313" key="2">
    <source>
        <dbReference type="Proteomes" id="UP001444071"/>
    </source>
</evidence>
<reference evidence="1 2" key="1">
    <citation type="submission" date="2021-06" db="EMBL/GenBank/DDBJ databases">
        <authorList>
            <person name="Palmer J.M."/>
        </authorList>
    </citation>
    <scope>NUCLEOTIDE SEQUENCE [LARGE SCALE GENOMIC DNA]</scope>
    <source>
        <strain evidence="1 2">XR_2019</strain>
        <tissue evidence="1">Muscle</tissue>
    </source>
</reference>
<comment type="caution">
    <text evidence="1">The sequence shown here is derived from an EMBL/GenBank/DDBJ whole genome shotgun (WGS) entry which is preliminary data.</text>
</comment>
<keyword evidence="2" id="KW-1185">Reference proteome</keyword>
<feature type="non-terminal residue" evidence="1">
    <location>
        <position position="53"/>
    </location>
</feature>
<dbReference type="EMBL" id="JAHRIM010070104">
    <property type="protein sequence ID" value="MEQ2272494.1"/>
    <property type="molecule type" value="Genomic_DNA"/>
</dbReference>
<accession>A0ABV0WSQ3</accession>
<evidence type="ECO:0000313" key="1">
    <source>
        <dbReference type="EMBL" id="MEQ2272494.1"/>
    </source>
</evidence>